<dbReference type="SUPFAM" id="SSF46785">
    <property type="entry name" value="Winged helix' DNA-binding domain"/>
    <property type="match status" value="1"/>
</dbReference>
<keyword evidence="7" id="KW-1185">Reference proteome</keyword>
<keyword evidence="3" id="KW-0238">DNA-binding</keyword>
<organism evidence="6 7">
    <name type="scientific">Tissierella creatinophila DSM 6911</name>
    <dbReference type="NCBI Taxonomy" id="1123403"/>
    <lineage>
        <taxon>Bacteria</taxon>
        <taxon>Bacillati</taxon>
        <taxon>Bacillota</taxon>
        <taxon>Tissierellia</taxon>
        <taxon>Tissierellales</taxon>
        <taxon>Tissierellaceae</taxon>
        <taxon>Tissierella</taxon>
    </lineage>
</organism>
<comment type="caution">
    <text evidence="6">The sequence shown here is derived from an EMBL/GenBank/DDBJ whole genome shotgun (WGS) entry which is preliminary data.</text>
</comment>
<dbReference type="EMBL" id="LTDM01000021">
    <property type="protein sequence ID" value="OLS02689.1"/>
    <property type="molecule type" value="Genomic_DNA"/>
</dbReference>
<dbReference type="InterPro" id="IPR000847">
    <property type="entry name" value="LysR_HTH_N"/>
</dbReference>
<sequence length="302" mass="34716">MEFNQLEAFVSIVKHKSFSKAAKELYLTQPTISNHIQNLEKELLTTLLDRKSKTITLTDSGKLFYKYAVELINIRDQAKSNIMGQLDKIEGQIEINASSIPQQYILPYIIKDFTQKYPGISFSVTNKNSKDIIDDIVEGKQNFGIVGAKHSSRMLEYIDFYEDELVLAVPNNKNYQIYTNESVDMDILFSEKFIFRKEGSGTRLLVERCLSEKGISLDDLNIVSLLDSNKMIKKMIELELGVSFISKISIKNEIDLELIKPLTVRGLNLRRSFYFVYSKNRTLSPIVEAFKDFLIHWTGINP</sequence>
<dbReference type="GO" id="GO:0003700">
    <property type="term" value="F:DNA-binding transcription factor activity"/>
    <property type="evidence" value="ECO:0007669"/>
    <property type="project" value="InterPro"/>
</dbReference>
<proteinExistence type="inferred from homology"/>
<protein>
    <submittedName>
        <fullName evidence="6">HTH-type transcriptional regulator CysL</fullName>
    </submittedName>
</protein>
<accession>A0A1U7M643</accession>
<dbReference type="GO" id="GO:0000976">
    <property type="term" value="F:transcription cis-regulatory region binding"/>
    <property type="evidence" value="ECO:0007669"/>
    <property type="project" value="TreeGrafter"/>
</dbReference>
<dbReference type="PANTHER" id="PTHR30126:SF64">
    <property type="entry name" value="HTH-TYPE TRANSCRIPTIONAL REGULATOR CITR"/>
    <property type="match status" value="1"/>
</dbReference>
<reference evidence="6 7" key="1">
    <citation type="submission" date="2016-02" db="EMBL/GenBank/DDBJ databases">
        <title>Genome sequence of Tissierella creatinophila DSM 6911.</title>
        <authorList>
            <person name="Poehlein A."/>
            <person name="Daniel R."/>
        </authorList>
    </citation>
    <scope>NUCLEOTIDE SEQUENCE [LARGE SCALE GENOMIC DNA]</scope>
    <source>
        <strain evidence="6 7">DSM 6911</strain>
    </source>
</reference>
<dbReference type="Pfam" id="PF00126">
    <property type="entry name" value="HTH_1"/>
    <property type="match status" value="1"/>
</dbReference>
<evidence type="ECO:0000256" key="2">
    <source>
        <dbReference type="ARBA" id="ARBA00023015"/>
    </source>
</evidence>
<dbReference type="SUPFAM" id="SSF53850">
    <property type="entry name" value="Periplasmic binding protein-like II"/>
    <property type="match status" value="1"/>
</dbReference>
<keyword evidence="2" id="KW-0805">Transcription regulation</keyword>
<comment type="similarity">
    <text evidence="1">Belongs to the LysR transcriptional regulatory family.</text>
</comment>
<dbReference type="FunFam" id="1.10.10.10:FF:000001">
    <property type="entry name" value="LysR family transcriptional regulator"/>
    <property type="match status" value="1"/>
</dbReference>
<dbReference type="RefSeq" id="WP_075726375.1">
    <property type="nucleotide sequence ID" value="NZ_LTDM01000021.1"/>
</dbReference>
<name>A0A1U7M643_TISCR</name>
<dbReference type="InterPro" id="IPR036390">
    <property type="entry name" value="WH_DNA-bd_sf"/>
</dbReference>
<keyword evidence="4" id="KW-0804">Transcription</keyword>
<dbReference type="OrthoDB" id="119203at2"/>
<dbReference type="Pfam" id="PF03466">
    <property type="entry name" value="LysR_substrate"/>
    <property type="match status" value="1"/>
</dbReference>
<dbReference type="AlphaFoldDB" id="A0A1U7M643"/>
<dbReference type="Gene3D" id="3.40.190.290">
    <property type="match status" value="1"/>
</dbReference>
<dbReference type="InterPro" id="IPR047788">
    <property type="entry name" value="LysR-like_Sec_metab"/>
</dbReference>
<dbReference type="Gene3D" id="1.10.10.10">
    <property type="entry name" value="Winged helix-like DNA-binding domain superfamily/Winged helix DNA-binding domain"/>
    <property type="match status" value="1"/>
</dbReference>
<evidence type="ECO:0000256" key="3">
    <source>
        <dbReference type="ARBA" id="ARBA00023125"/>
    </source>
</evidence>
<dbReference type="PRINTS" id="PR00039">
    <property type="entry name" value="HTHLYSR"/>
</dbReference>
<dbReference type="PROSITE" id="PS50931">
    <property type="entry name" value="HTH_LYSR"/>
    <property type="match status" value="1"/>
</dbReference>
<dbReference type="NCBIfam" id="NF040786">
    <property type="entry name" value="LysR_Sec_metab"/>
    <property type="match status" value="1"/>
</dbReference>
<dbReference type="PANTHER" id="PTHR30126">
    <property type="entry name" value="HTH-TYPE TRANSCRIPTIONAL REGULATOR"/>
    <property type="match status" value="1"/>
</dbReference>
<evidence type="ECO:0000256" key="4">
    <source>
        <dbReference type="ARBA" id="ARBA00023163"/>
    </source>
</evidence>
<gene>
    <name evidence="6" type="primary">cysL</name>
    <name evidence="6" type="ORF">TICRE_13340</name>
</gene>
<evidence type="ECO:0000259" key="5">
    <source>
        <dbReference type="PROSITE" id="PS50931"/>
    </source>
</evidence>
<evidence type="ECO:0000313" key="6">
    <source>
        <dbReference type="EMBL" id="OLS02689.1"/>
    </source>
</evidence>
<dbReference type="Proteomes" id="UP000186112">
    <property type="component" value="Unassembled WGS sequence"/>
</dbReference>
<dbReference type="InterPro" id="IPR036388">
    <property type="entry name" value="WH-like_DNA-bd_sf"/>
</dbReference>
<evidence type="ECO:0000313" key="7">
    <source>
        <dbReference type="Proteomes" id="UP000186112"/>
    </source>
</evidence>
<dbReference type="InterPro" id="IPR005119">
    <property type="entry name" value="LysR_subst-bd"/>
</dbReference>
<evidence type="ECO:0000256" key="1">
    <source>
        <dbReference type="ARBA" id="ARBA00009437"/>
    </source>
</evidence>
<feature type="domain" description="HTH lysR-type" evidence="5">
    <location>
        <begin position="1"/>
        <end position="58"/>
    </location>
</feature>